<protein>
    <recommendedName>
        <fullName evidence="4">DUF4833 domain-containing protein</fullName>
    </recommendedName>
</protein>
<evidence type="ECO:0000256" key="1">
    <source>
        <dbReference type="SAM" id="SignalP"/>
    </source>
</evidence>
<organism evidence="2 3">
    <name type="scientific">Luteolibacter luteus</name>
    <dbReference type="NCBI Taxonomy" id="2728835"/>
    <lineage>
        <taxon>Bacteria</taxon>
        <taxon>Pseudomonadati</taxon>
        <taxon>Verrucomicrobiota</taxon>
        <taxon>Verrucomicrobiia</taxon>
        <taxon>Verrucomicrobiales</taxon>
        <taxon>Verrucomicrobiaceae</taxon>
        <taxon>Luteolibacter</taxon>
    </lineage>
</organism>
<evidence type="ECO:0000313" key="3">
    <source>
        <dbReference type="Proteomes" id="UP000501812"/>
    </source>
</evidence>
<dbReference type="RefSeq" id="WP_169456413.1">
    <property type="nucleotide sequence ID" value="NZ_CP051774.1"/>
</dbReference>
<proteinExistence type="predicted"/>
<evidence type="ECO:0008006" key="4">
    <source>
        <dbReference type="Google" id="ProtNLM"/>
    </source>
</evidence>
<reference evidence="2 3" key="1">
    <citation type="submission" date="2020-04" db="EMBL/GenBank/DDBJ databases">
        <title>Luteolibacter sp. G-1-1-1 isolated from soil.</title>
        <authorList>
            <person name="Dahal R.H."/>
        </authorList>
    </citation>
    <scope>NUCLEOTIDE SEQUENCE [LARGE SCALE GENOMIC DNA]</scope>
    <source>
        <strain evidence="2 3">G-1-1-1</strain>
    </source>
</reference>
<name>A0A858RLZ4_9BACT</name>
<feature type="chain" id="PRO_5032876280" description="DUF4833 domain-containing protein" evidence="1">
    <location>
        <begin position="21"/>
        <end position="168"/>
    </location>
</feature>
<keyword evidence="3" id="KW-1185">Reference proteome</keyword>
<accession>A0A858RLZ4</accession>
<keyword evidence="1" id="KW-0732">Signal</keyword>
<gene>
    <name evidence="2" type="ORF">HHL09_20075</name>
</gene>
<sequence length="168" mass="18914">MKFLLISSIVAISSLTSAWAQRLSWEARVTNVENIDYLAADGTGGAVAIIREPAKTTPPYTAKYRAVWYSSKGQKRADFELPEYETYYSNGPQMVTATRFYLTLMSDDGEIVLRRYNLGKKGEITTNDTPFVDGAFGLRTTESEADKLGFFLINAWDDDEVIISRYVH</sequence>
<feature type="signal peptide" evidence="1">
    <location>
        <begin position="1"/>
        <end position="20"/>
    </location>
</feature>
<dbReference type="AlphaFoldDB" id="A0A858RLZ4"/>
<evidence type="ECO:0000313" key="2">
    <source>
        <dbReference type="EMBL" id="QJE97987.1"/>
    </source>
</evidence>
<dbReference type="KEGG" id="luo:HHL09_20075"/>
<dbReference type="Proteomes" id="UP000501812">
    <property type="component" value="Chromosome"/>
</dbReference>
<dbReference type="EMBL" id="CP051774">
    <property type="protein sequence ID" value="QJE97987.1"/>
    <property type="molecule type" value="Genomic_DNA"/>
</dbReference>